<evidence type="ECO:0000313" key="2">
    <source>
        <dbReference type="Proteomes" id="UP001149813"/>
    </source>
</evidence>
<organism evidence="1 2">
    <name type="scientific">Coemansia erecta</name>
    <dbReference type="NCBI Taxonomy" id="147472"/>
    <lineage>
        <taxon>Eukaryota</taxon>
        <taxon>Fungi</taxon>
        <taxon>Fungi incertae sedis</taxon>
        <taxon>Zoopagomycota</taxon>
        <taxon>Kickxellomycotina</taxon>
        <taxon>Kickxellomycetes</taxon>
        <taxon>Kickxellales</taxon>
        <taxon>Kickxellaceae</taxon>
        <taxon>Coemansia</taxon>
    </lineage>
</organism>
<sequence>MTISLFCFKSDCDKMTKALVSGQLQNLRTVYFYDIVHSTAPHLTERYRDNDALICPIEALLKSTNSIRNFKLVGERFDKDAILNMVTTLTAFKNIHNIHIGYCNLDFPNIVRVLASIPNLRYFCCGLASGFPEMNGYVQDELIQLIDDELGPLNTSLVTLDINNSDSMPVEFVVETVAMLVIGCPNLSQLVMELGDMYGFIDLMDEFAKGLPFPDHTSRLLGFTKNLYPQE</sequence>
<accession>A0A9W7Y1W5</accession>
<comment type="caution">
    <text evidence="1">The sequence shown here is derived from an EMBL/GenBank/DDBJ whole genome shotgun (WGS) entry which is preliminary data.</text>
</comment>
<keyword evidence="2" id="KW-1185">Reference proteome</keyword>
<dbReference type="EMBL" id="JANBOJ010000109">
    <property type="protein sequence ID" value="KAJ1722494.1"/>
    <property type="molecule type" value="Genomic_DNA"/>
</dbReference>
<reference evidence="1" key="1">
    <citation type="submission" date="2022-07" db="EMBL/GenBank/DDBJ databases">
        <title>Phylogenomic reconstructions and comparative analyses of Kickxellomycotina fungi.</title>
        <authorList>
            <person name="Reynolds N.K."/>
            <person name="Stajich J.E."/>
            <person name="Barry K."/>
            <person name="Grigoriev I.V."/>
            <person name="Crous P."/>
            <person name="Smith M.E."/>
        </authorList>
    </citation>
    <scope>NUCLEOTIDE SEQUENCE</scope>
    <source>
        <strain evidence="1">NBRC 32514</strain>
    </source>
</reference>
<evidence type="ECO:0000313" key="1">
    <source>
        <dbReference type="EMBL" id="KAJ1722494.1"/>
    </source>
</evidence>
<dbReference type="Gene3D" id="3.80.10.10">
    <property type="entry name" value="Ribonuclease Inhibitor"/>
    <property type="match status" value="1"/>
</dbReference>
<protein>
    <submittedName>
        <fullName evidence="1">Uncharacterized protein</fullName>
    </submittedName>
</protein>
<dbReference type="InterPro" id="IPR032675">
    <property type="entry name" value="LRR_dom_sf"/>
</dbReference>
<dbReference type="SUPFAM" id="SSF52047">
    <property type="entry name" value="RNI-like"/>
    <property type="match status" value="1"/>
</dbReference>
<dbReference type="Proteomes" id="UP001149813">
    <property type="component" value="Unassembled WGS sequence"/>
</dbReference>
<name>A0A9W7Y1W5_9FUNG</name>
<gene>
    <name evidence="1" type="ORF">LPJ53_003092</name>
</gene>
<proteinExistence type="predicted"/>
<dbReference type="AlphaFoldDB" id="A0A9W7Y1W5"/>